<reference evidence="9" key="1">
    <citation type="journal article" date="2021" name="Nat. Commun.">
        <title>Genetic determinants of endophytism in the Arabidopsis root mycobiome.</title>
        <authorList>
            <person name="Mesny F."/>
            <person name="Miyauchi S."/>
            <person name="Thiergart T."/>
            <person name="Pickel B."/>
            <person name="Atanasova L."/>
            <person name="Karlsson M."/>
            <person name="Huettel B."/>
            <person name="Barry K.W."/>
            <person name="Haridas S."/>
            <person name="Chen C."/>
            <person name="Bauer D."/>
            <person name="Andreopoulos W."/>
            <person name="Pangilinan J."/>
            <person name="LaButti K."/>
            <person name="Riley R."/>
            <person name="Lipzen A."/>
            <person name="Clum A."/>
            <person name="Drula E."/>
            <person name="Henrissat B."/>
            <person name="Kohler A."/>
            <person name="Grigoriev I.V."/>
            <person name="Martin F.M."/>
            <person name="Hacquard S."/>
        </authorList>
    </citation>
    <scope>NUCLEOTIDE SEQUENCE</scope>
    <source>
        <strain evidence="9">MPI-SDFR-AT-0073</strain>
    </source>
</reference>
<evidence type="ECO:0000256" key="4">
    <source>
        <dbReference type="ARBA" id="ARBA00022723"/>
    </source>
</evidence>
<dbReference type="CDD" id="cd01639">
    <property type="entry name" value="IMPase"/>
    <property type="match status" value="1"/>
</dbReference>
<dbReference type="GeneID" id="70125228"/>
<dbReference type="Pfam" id="PF00459">
    <property type="entry name" value="Inositol_P"/>
    <property type="match status" value="1"/>
</dbReference>
<gene>
    <name evidence="9" type="ORF">BKA67DRAFT_3463</name>
</gene>
<proteinExistence type="inferred from homology"/>
<keyword evidence="5 8" id="KW-0378">Hydrolase</keyword>
<evidence type="ECO:0000313" key="9">
    <source>
        <dbReference type="EMBL" id="KAH6658997.1"/>
    </source>
</evidence>
<dbReference type="PANTHER" id="PTHR20854:SF4">
    <property type="entry name" value="INOSITOL-1-MONOPHOSPHATASE-RELATED"/>
    <property type="match status" value="1"/>
</dbReference>
<sequence>MAELDLQEIHDSLVAIAYDAGRMILSANPTDIDQGTKLNSADIVTETDKAVEDHVSTTLRSKYPSFSFMGEETYQPGQKLTDEPTFIVDPIDGTTNFVHGFPQACISLGFAVRRLPTIGVVYNPYLDTLYTAIRGRGAHVTVGRAWGLEGGAGRKSRLPLARSPAPLAGLDTALLAVEWGSSRDDDNYEIKTAVFKKLCAAKSKGGAMVHSLRSLGSAALNICAVAAGQVDLYWEGGCWAWDVCAGWTILSEAGGLMASGNPGNWEPEIDERKYLAVRGAPSGQKEIVEELWGVIGDAKMEYTS</sequence>
<accession>A0A9P9A235</accession>
<evidence type="ECO:0000256" key="8">
    <source>
        <dbReference type="RuleBase" id="RU364068"/>
    </source>
</evidence>
<dbReference type="EC" id="3.1.3.25" evidence="8"/>
<feature type="binding site" evidence="7">
    <location>
        <position position="242"/>
    </location>
    <ligand>
        <name>Mg(2+)</name>
        <dbReference type="ChEBI" id="CHEBI:18420"/>
        <label>1</label>
        <note>catalytic</note>
    </ligand>
</feature>
<comment type="caution">
    <text evidence="9">The sequence shown here is derived from an EMBL/GenBank/DDBJ whole genome shotgun (WGS) entry which is preliminary data.</text>
</comment>
<dbReference type="AlphaFoldDB" id="A0A9P9A235"/>
<feature type="binding site" evidence="7">
    <location>
        <position position="89"/>
    </location>
    <ligand>
        <name>Mg(2+)</name>
        <dbReference type="ChEBI" id="CHEBI:18420"/>
        <label>1</label>
        <note>catalytic</note>
    </ligand>
</feature>
<organism evidence="9 10">
    <name type="scientific">Truncatella angustata</name>
    <dbReference type="NCBI Taxonomy" id="152316"/>
    <lineage>
        <taxon>Eukaryota</taxon>
        <taxon>Fungi</taxon>
        <taxon>Dikarya</taxon>
        <taxon>Ascomycota</taxon>
        <taxon>Pezizomycotina</taxon>
        <taxon>Sordariomycetes</taxon>
        <taxon>Xylariomycetidae</taxon>
        <taxon>Amphisphaeriales</taxon>
        <taxon>Sporocadaceae</taxon>
        <taxon>Truncatella</taxon>
    </lineage>
</organism>
<evidence type="ECO:0000256" key="7">
    <source>
        <dbReference type="PIRSR" id="PIRSR600760-2"/>
    </source>
</evidence>
<dbReference type="GO" id="GO:0046872">
    <property type="term" value="F:metal ion binding"/>
    <property type="evidence" value="ECO:0007669"/>
    <property type="project" value="UniProtKB-KW"/>
</dbReference>
<evidence type="ECO:0000256" key="3">
    <source>
        <dbReference type="ARBA" id="ARBA00009759"/>
    </source>
</evidence>
<keyword evidence="4 7" id="KW-0479">Metal-binding</keyword>
<dbReference type="GO" id="GO:0007165">
    <property type="term" value="P:signal transduction"/>
    <property type="evidence" value="ECO:0007669"/>
    <property type="project" value="TreeGrafter"/>
</dbReference>
<dbReference type="RefSeq" id="XP_045963128.1">
    <property type="nucleotide sequence ID" value="XM_046096335.1"/>
</dbReference>
<dbReference type="PANTHER" id="PTHR20854">
    <property type="entry name" value="INOSITOL MONOPHOSPHATASE"/>
    <property type="match status" value="1"/>
</dbReference>
<dbReference type="FunFam" id="3.40.190.80:FF:000012">
    <property type="entry name" value="Inositol-1-monophosphatase"/>
    <property type="match status" value="1"/>
</dbReference>
<dbReference type="InterPro" id="IPR020583">
    <property type="entry name" value="Inositol_monoP_metal-BS"/>
</dbReference>
<dbReference type="SUPFAM" id="SSF56655">
    <property type="entry name" value="Carbohydrate phosphatase"/>
    <property type="match status" value="1"/>
</dbReference>
<keyword evidence="6 7" id="KW-0460">Magnesium</keyword>
<dbReference type="GO" id="GO:0008934">
    <property type="term" value="F:inositol monophosphate 1-phosphatase activity"/>
    <property type="evidence" value="ECO:0007669"/>
    <property type="project" value="InterPro"/>
</dbReference>
<dbReference type="InterPro" id="IPR033942">
    <property type="entry name" value="IMPase"/>
</dbReference>
<comment type="similarity">
    <text evidence="3 8">Belongs to the inositol monophosphatase superfamily.</text>
</comment>
<feature type="binding site" evidence="7">
    <location>
        <position position="91"/>
    </location>
    <ligand>
        <name>Mg(2+)</name>
        <dbReference type="ChEBI" id="CHEBI:18420"/>
        <label>1</label>
        <note>catalytic</note>
    </ligand>
</feature>
<dbReference type="EMBL" id="JAGPXC010000001">
    <property type="protein sequence ID" value="KAH6658997.1"/>
    <property type="molecule type" value="Genomic_DNA"/>
</dbReference>
<evidence type="ECO:0000256" key="2">
    <source>
        <dbReference type="ARBA" id="ARBA00001946"/>
    </source>
</evidence>
<dbReference type="PRINTS" id="PR00377">
    <property type="entry name" value="IMPHPHTASES"/>
</dbReference>
<dbReference type="GO" id="GO:0006020">
    <property type="term" value="P:inositol metabolic process"/>
    <property type="evidence" value="ECO:0007669"/>
    <property type="project" value="TreeGrafter"/>
</dbReference>
<feature type="binding site" evidence="7">
    <location>
        <position position="92"/>
    </location>
    <ligand>
        <name>Mg(2+)</name>
        <dbReference type="ChEBI" id="CHEBI:18420"/>
        <label>1</label>
        <note>catalytic</note>
    </ligand>
</feature>
<dbReference type="Gene3D" id="3.40.190.80">
    <property type="match status" value="1"/>
</dbReference>
<name>A0A9P9A235_9PEZI</name>
<feature type="binding site" evidence="7">
    <location>
        <position position="71"/>
    </location>
    <ligand>
        <name>Mg(2+)</name>
        <dbReference type="ChEBI" id="CHEBI:18420"/>
        <label>1</label>
        <note>catalytic</note>
    </ligand>
</feature>
<dbReference type="Gene3D" id="3.30.540.10">
    <property type="entry name" value="Fructose-1,6-Bisphosphatase, subunit A, domain 1"/>
    <property type="match status" value="1"/>
</dbReference>
<dbReference type="Proteomes" id="UP000758603">
    <property type="component" value="Unassembled WGS sequence"/>
</dbReference>
<comment type="cofactor">
    <cofactor evidence="2 7 8">
        <name>Mg(2+)</name>
        <dbReference type="ChEBI" id="CHEBI:18420"/>
    </cofactor>
</comment>
<evidence type="ECO:0000256" key="1">
    <source>
        <dbReference type="ARBA" id="ARBA00001033"/>
    </source>
</evidence>
<evidence type="ECO:0000256" key="5">
    <source>
        <dbReference type="ARBA" id="ARBA00022801"/>
    </source>
</evidence>
<protein>
    <recommendedName>
        <fullName evidence="8">Inositol-1-monophosphatase</fullName>
        <ecNumber evidence="8">3.1.3.25</ecNumber>
    </recommendedName>
</protein>
<dbReference type="PROSITE" id="PS00629">
    <property type="entry name" value="IMP_1"/>
    <property type="match status" value="1"/>
</dbReference>
<comment type="catalytic activity">
    <reaction evidence="1 8">
        <text>a myo-inositol phosphate + H2O = myo-inositol + phosphate</text>
        <dbReference type="Rhea" id="RHEA:24056"/>
        <dbReference type="ChEBI" id="CHEBI:15377"/>
        <dbReference type="ChEBI" id="CHEBI:17268"/>
        <dbReference type="ChEBI" id="CHEBI:43474"/>
        <dbReference type="ChEBI" id="CHEBI:84139"/>
        <dbReference type="EC" id="3.1.3.25"/>
    </reaction>
</comment>
<comment type="pathway">
    <text evidence="8">Polyol metabolism; myo-inositol biosynthesis; myo-inositol from D-glucose 6-phosphate: step 2/2.</text>
</comment>
<keyword evidence="10" id="KW-1185">Reference proteome</keyword>
<dbReference type="FunFam" id="3.30.540.10:FF:000004">
    <property type="entry name" value="Inositol-1-monophosphatase"/>
    <property type="match status" value="1"/>
</dbReference>
<evidence type="ECO:0000313" key="10">
    <source>
        <dbReference type="Proteomes" id="UP000758603"/>
    </source>
</evidence>
<dbReference type="InterPro" id="IPR000760">
    <property type="entry name" value="Inositol_monophosphatase-like"/>
</dbReference>
<evidence type="ECO:0000256" key="6">
    <source>
        <dbReference type="ARBA" id="ARBA00022842"/>
    </source>
</evidence>
<dbReference type="OrthoDB" id="10254945at2759"/>